<keyword evidence="3" id="KW-0633">Potassium transport</keyword>
<keyword evidence="2" id="KW-0813">Transport</keyword>
<dbReference type="PROSITE" id="PS51201">
    <property type="entry name" value="RCK_N"/>
    <property type="match status" value="2"/>
</dbReference>
<keyword evidence="5" id="KW-0520">NAD</keyword>
<reference evidence="9" key="1">
    <citation type="journal article" date="2021" name="PeerJ">
        <title>Extensive microbial diversity within the chicken gut microbiome revealed by metagenomics and culture.</title>
        <authorList>
            <person name="Gilroy R."/>
            <person name="Ravi A."/>
            <person name="Getino M."/>
            <person name="Pursley I."/>
            <person name="Horton D.L."/>
            <person name="Alikhan N.F."/>
            <person name="Baker D."/>
            <person name="Gharbi K."/>
            <person name="Hall N."/>
            <person name="Watson M."/>
            <person name="Adriaenssens E.M."/>
            <person name="Foster-Nyarko E."/>
            <person name="Jarju S."/>
            <person name="Secka A."/>
            <person name="Antonio M."/>
            <person name="Oren A."/>
            <person name="Chaudhuri R.R."/>
            <person name="La Ragione R."/>
            <person name="Hildebrand F."/>
            <person name="Pallen M.J."/>
        </authorList>
    </citation>
    <scope>NUCLEOTIDE SEQUENCE</scope>
    <source>
        <strain evidence="9">CHK195-6426</strain>
    </source>
</reference>
<dbReference type="InterPro" id="IPR006037">
    <property type="entry name" value="RCK_C"/>
</dbReference>
<feature type="domain" description="RCK C-terminal" evidence="8">
    <location>
        <begin position="140"/>
        <end position="224"/>
    </location>
</feature>
<sequence>MNIIIVGCGKVGYTLVEQLSGEDHNIVVIDEKEEKVKSITDELDAMGIVGNGVSYQVLQEAGITDTDLLIAVTGSDEQNLLCCVIAKKAGNCKTIARVRNPIYNEESNFLRKELGLAMIINPELTSASEIARIFQFPSAVKIDTFSKGRIELLHFRVTKECLLNNYELIHIRTTLKCEVLVCMVTRGEEVLIPKGDFVFQEGDIVAIISTPPRANEFFKKIGIGTGRIHSAMVVGGGTIAYYLAKRLLAVGIETKIIEQDSARCDQLNELLPRATVICGDGTDQKLLLQEGLSSMDGFAALTGMDEENILLSLFAKKTSSAKIVTKINRINFNSVLNDLKLDSITYPRLLTADTIIKYARSMNESLNSNVENLYKLEEGRAEALEFYIKETSLVTDTPLEKLSLRKNLLICCINRGGKFIIPGGQDELRVGDSVVVVLTHSRLNDIKDILEV</sequence>
<evidence type="ECO:0000313" key="9">
    <source>
        <dbReference type="EMBL" id="HIW81552.1"/>
    </source>
</evidence>
<evidence type="ECO:0000256" key="1">
    <source>
        <dbReference type="ARBA" id="ARBA00017378"/>
    </source>
</evidence>
<protein>
    <recommendedName>
        <fullName evidence="1">Trk system potassium uptake protein TrkA</fullName>
    </recommendedName>
</protein>
<feature type="domain" description="RCK N-terminal" evidence="7">
    <location>
        <begin position="228"/>
        <end position="356"/>
    </location>
</feature>
<dbReference type="Gene3D" id="3.30.70.1450">
    <property type="entry name" value="Regulator of K+ conductance, C-terminal domain"/>
    <property type="match status" value="2"/>
</dbReference>
<accession>A0A9D1UBB8</accession>
<dbReference type="SUPFAM" id="SSF116726">
    <property type="entry name" value="TrkA C-terminal domain-like"/>
    <property type="match status" value="2"/>
</dbReference>
<dbReference type="PRINTS" id="PR00335">
    <property type="entry name" value="KUPTAKETRKA"/>
</dbReference>
<evidence type="ECO:0000256" key="4">
    <source>
        <dbReference type="ARBA" id="ARBA00022958"/>
    </source>
</evidence>
<dbReference type="NCBIfam" id="NF007031">
    <property type="entry name" value="PRK09496.1-2"/>
    <property type="match status" value="1"/>
</dbReference>
<dbReference type="GO" id="GO:0005886">
    <property type="term" value="C:plasma membrane"/>
    <property type="evidence" value="ECO:0007669"/>
    <property type="project" value="InterPro"/>
</dbReference>
<dbReference type="InterPro" id="IPR003148">
    <property type="entry name" value="RCK_N"/>
</dbReference>
<dbReference type="InterPro" id="IPR036291">
    <property type="entry name" value="NAD(P)-bd_dom_sf"/>
</dbReference>
<keyword evidence="4" id="KW-0630">Potassium</keyword>
<dbReference type="NCBIfam" id="NF007033">
    <property type="entry name" value="PRK09496.1-5"/>
    <property type="match status" value="1"/>
</dbReference>
<evidence type="ECO:0000256" key="3">
    <source>
        <dbReference type="ARBA" id="ARBA00022538"/>
    </source>
</evidence>
<feature type="domain" description="RCK N-terminal" evidence="7">
    <location>
        <begin position="1"/>
        <end position="124"/>
    </location>
</feature>
<dbReference type="PANTHER" id="PTHR43833">
    <property type="entry name" value="POTASSIUM CHANNEL PROTEIN 2-RELATED-RELATED"/>
    <property type="match status" value="1"/>
</dbReference>
<dbReference type="Proteomes" id="UP000824265">
    <property type="component" value="Unassembled WGS sequence"/>
</dbReference>
<dbReference type="Pfam" id="PF02254">
    <property type="entry name" value="TrkA_N"/>
    <property type="match status" value="2"/>
</dbReference>
<dbReference type="Pfam" id="PF02080">
    <property type="entry name" value="TrkA_C"/>
    <property type="match status" value="2"/>
</dbReference>
<dbReference type="Gene3D" id="3.40.50.720">
    <property type="entry name" value="NAD(P)-binding Rossmann-like Domain"/>
    <property type="match status" value="2"/>
</dbReference>
<dbReference type="AlphaFoldDB" id="A0A9D1UBB8"/>
<dbReference type="InterPro" id="IPR006036">
    <property type="entry name" value="K_uptake_TrkA"/>
</dbReference>
<evidence type="ECO:0000259" key="7">
    <source>
        <dbReference type="PROSITE" id="PS51201"/>
    </source>
</evidence>
<dbReference type="NCBIfam" id="NF007041">
    <property type="entry name" value="PRK09496.3-4"/>
    <property type="match status" value="1"/>
</dbReference>
<dbReference type="PANTHER" id="PTHR43833:SF5">
    <property type="entry name" value="TRK SYSTEM POTASSIUM UPTAKE PROTEIN TRKA"/>
    <property type="match status" value="1"/>
</dbReference>
<dbReference type="SUPFAM" id="SSF51735">
    <property type="entry name" value="NAD(P)-binding Rossmann-fold domains"/>
    <property type="match status" value="2"/>
</dbReference>
<evidence type="ECO:0000313" key="10">
    <source>
        <dbReference type="Proteomes" id="UP000824265"/>
    </source>
</evidence>
<dbReference type="PROSITE" id="PS51202">
    <property type="entry name" value="RCK_C"/>
    <property type="match status" value="2"/>
</dbReference>
<gene>
    <name evidence="9" type="primary">trkA</name>
    <name evidence="9" type="ORF">H9742_08550</name>
</gene>
<evidence type="ECO:0000256" key="6">
    <source>
        <dbReference type="ARBA" id="ARBA00023065"/>
    </source>
</evidence>
<dbReference type="InterPro" id="IPR050721">
    <property type="entry name" value="Trk_Ktr_HKT_K-transport"/>
</dbReference>
<name>A0A9D1UBB8_9FIRM</name>
<comment type="caution">
    <text evidence="9">The sequence shown here is derived from an EMBL/GenBank/DDBJ whole genome shotgun (WGS) entry which is preliminary data.</text>
</comment>
<evidence type="ECO:0000256" key="5">
    <source>
        <dbReference type="ARBA" id="ARBA00023027"/>
    </source>
</evidence>
<dbReference type="InterPro" id="IPR036721">
    <property type="entry name" value="RCK_C_sf"/>
</dbReference>
<dbReference type="GO" id="GO:0015079">
    <property type="term" value="F:potassium ion transmembrane transporter activity"/>
    <property type="evidence" value="ECO:0007669"/>
    <property type="project" value="InterPro"/>
</dbReference>
<feature type="domain" description="RCK C-terminal" evidence="8">
    <location>
        <begin position="371"/>
        <end position="452"/>
    </location>
</feature>
<reference evidence="9" key="2">
    <citation type="submission" date="2021-04" db="EMBL/GenBank/DDBJ databases">
        <authorList>
            <person name="Gilroy R."/>
        </authorList>
    </citation>
    <scope>NUCLEOTIDE SEQUENCE</scope>
    <source>
        <strain evidence="9">CHK195-6426</strain>
    </source>
</reference>
<keyword evidence="6" id="KW-0406">Ion transport</keyword>
<proteinExistence type="predicted"/>
<evidence type="ECO:0000256" key="2">
    <source>
        <dbReference type="ARBA" id="ARBA00022448"/>
    </source>
</evidence>
<evidence type="ECO:0000259" key="8">
    <source>
        <dbReference type="PROSITE" id="PS51202"/>
    </source>
</evidence>
<organism evidence="9 10">
    <name type="scientific">Candidatus Acetatifactor stercoripullorum</name>
    <dbReference type="NCBI Taxonomy" id="2838414"/>
    <lineage>
        <taxon>Bacteria</taxon>
        <taxon>Bacillati</taxon>
        <taxon>Bacillota</taxon>
        <taxon>Clostridia</taxon>
        <taxon>Lachnospirales</taxon>
        <taxon>Lachnospiraceae</taxon>
        <taxon>Acetatifactor</taxon>
    </lineage>
</organism>
<dbReference type="EMBL" id="DXGH01000045">
    <property type="protein sequence ID" value="HIW81552.1"/>
    <property type="molecule type" value="Genomic_DNA"/>
</dbReference>
<dbReference type="NCBIfam" id="NF007039">
    <property type="entry name" value="PRK09496.3-2"/>
    <property type="match status" value="1"/>
</dbReference>